<dbReference type="InterPro" id="IPR044528">
    <property type="entry name" value="POD-like_MBL-fold"/>
</dbReference>
<evidence type="ECO:0000256" key="8">
    <source>
        <dbReference type="ARBA" id="ARBA00023002"/>
    </source>
</evidence>
<comment type="cofactor">
    <cofactor evidence="1">
        <name>Fe(2+)</name>
        <dbReference type="ChEBI" id="CHEBI:29033"/>
    </cofactor>
</comment>
<evidence type="ECO:0000256" key="2">
    <source>
        <dbReference type="ARBA" id="ARBA00004173"/>
    </source>
</evidence>
<dbReference type="Proteomes" id="UP000247498">
    <property type="component" value="Unassembled WGS sequence"/>
</dbReference>
<keyword evidence="4" id="KW-0479">Metal-binding</keyword>
<accession>A0A2V0P9I1</accession>
<protein>
    <recommendedName>
        <fullName evidence="12">persulfide dioxygenase</fullName>
        <ecNumber evidence="12">1.13.11.18</ecNumber>
    </recommendedName>
    <alternativeName>
        <fullName evidence="13">Sulfur dioxygenase ETHE1</fullName>
    </alternativeName>
</protein>
<dbReference type="GO" id="GO:0006749">
    <property type="term" value="P:glutathione metabolic process"/>
    <property type="evidence" value="ECO:0007669"/>
    <property type="project" value="InterPro"/>
</dbReference>
<gene>
    <name evidence="15" type="ORF">Rsub_09843</name>
</gene>
<evidence type="ECO:0000256" key="5">
    <source>
        <dbReference type="ARBA" id="ARBA00022946"/>
    </source>
</evidence>
<dbReference type="InterPro" id="IPR051682">
    <property type="entry name" value="Mito_Persulfide_Diox"/>
</dbReference>
<evidence type="ECO:0000256" key="13">
    <source>
        <dbReference type="ARBA" id="ARBA00077964"/>
    </source>
</evidence>
<evidence type="ECO:0000256" key="1">
    <source>
        <dbReference type="ARBA" id="ARBA00001954"/>
    </source>
</evidence>
<comment type="subcellular location">
    <subcellularLocation>
        <location evidence="2">Mitochondrion</location>
    </subcellularLocation>
</comment>
<dbReference type="GO" id="GO:0046872">
    <property type="term" value="F:metal ion binding"/>
    <property type="evidence" value="ECO:0007669"/>
    <property type="project" value="UniProtKB-KW"/>
</dbReference>
<evidence type="ECO:0000256" key="4">
    <source>
        <dbReference type="ARBA" id="ARBA00022723"/>
    </source>
</evidence>
<dbReference type="SMART" id="SM00849">
    <property type="entry name" value="Lactamase_B"/>
    <property type="match status" value="1"/>
</dbReference>
<evidence type="ECO:0000256" key="11">
    <source>
        <dbReference type="ARBA" id="ARBA00050990"/>
    </source>
</evidence>
<keyword evidence="6" id="KW-0223">Dioxygenase</keyword>
<comment type="catalytic activity">
    <reaction evidence="11">
        <text>S-sulfanylglutathione + O2 + H2O = sulfite + glutathione + 2 H(+)</text>
        <dbReference type="Rhea" id="RHEA:12981"/>
        <dbReference type="ChEBI" id="CHEBI:15377"/>
        <dbReference type="ChEBI" id="CHEBI:15378"/>
        <dbReference type="ChEBI" id="CHEBI:15379"/>
        <dbReference type="ChEBI" id="CHEBI:17359"/>
        <dbReference type="ChEBI" id="CHEBI:57925"/>
        <dbReference type="ChEBI" id="CHEBI:58905"/>
        <dbReference type="EC" id="1.13.11.18"/>
    </reaction>
</comment>
<organism evidence="15 16">
    <name type="scientific">Raphidocelis subcapitata</name>
    <dbReference type="NCBI Taxonomy" id="307507"/>
    <lineage>
        <taxon>Eukaryota</taxon>
        <taxon>Viridiplantae</taxon>
        <taxon>Chlorophyta</taxon>
        <taxon>core chlorophytes</taxon>
        <taxon>Chlorophyceae</taxon>
        <taxon>CS clade</taxon>
        <taxon>Sphaeropleales</taxon>
        <taxon>Selenastraceae</taxon>
        <taxon>Raphidocelis</taxon>
    </lineage>
</organism>
<dbReference type="InterPro" id="IPR036866">
    <property type="entry name" value="RibonucZ/Hydroxyglut_hydro"/>
</dbReference>
<keyword evidence="7" id="KW-0007">Acetylation</keyword>
<keyword evidence="10" id="KW-0496">Mitochondrion</keyword>
<sequence>MLASRPTARAAAAPAARARRAVRVVSFAQQPAATAVAANKASKPALTNGVIFRQLFDGASSTYTYLLADPLSLEAVLIDPVLEQAERDLEVVDGLGLNLVLTLNTHCHADHITGSGKLKALRPGVRSAIAAASGAAGDVQLRDGDSVPFGALALACIATPGHTSGCMSFYLPPAAPGAAGLVFTGDALLIRGCGRTDFQGGDAAGLYDTVHARLFSLPDDTLVLPGHDYRGRTASSIAEERALNPRLTKGRGEFVALMAGLGLPYPKQIDRALPANLEDGARFPYE</sequence>
<dbReference type="Pfam" id="PF00753">
    <property type="entry name" value="Lactamase_B"/>
    <property type="match status" value="2"/>
</dbReference>
<dbReference type="AlphaFoldDB" id="A0A2V0P9I1"/>
<dbReference type="GO" id="GO:0070813">
    <property type="term" value="P:hydrogen sulfide metabolic process"/>
    <property type="evidence" value="ECO:0007669"/>
    <property type="project" value="TreeGrafter"/>
</dbReference>
<keyword evidence="9" id="KW-0408">Iron</keyword>
<dbReference type="FunCoup" id="A0A2V0P9I1">
    <property type="interactions" value="1089"/>
</dbReference>
<dbReference type="PANTHER" id="PTHR43084">
    <property type="entry name" value="PERSULFIDE DIOXYGENASE ETHE1"/>
    <property type="match status" value="1"/>
</dbReference>
<proteinExistence type="inferred from homology"/>
<evidence type="ECO:0000313" key="16">
    <source>
        <dbReference type="Proteomes" id="UP000247498"/>
    </source>
</evidence>
<reference evidence="15 16" key="1">
    <citation type="journal article" date="2018" name="Sci. Rep.">
        <title>Raphidocelis subcapitata (=Pseudokirchneriella subcapitata) provides an insight into genome evolution and environmental adaptations in the Sphaeropleales.</title>
        <authorList>
            <person name="Suzuki S."/>
            <person name="Yamaguchi H."/>
            <person name="Nakajima N."/>
            <person name="Kawachi M."/>
        </authorList>
    </citation>
    <scope>NUCLEOTIDE SEQUENCE [LARGE SCALE GENOMIC DNA]</scope>
    <source>
        <strain evidence="15 16">NIES-35</strain>
    </source>
</reference>
<name>A0A2V0P9I1_9CHLO</name>
<dbReference type="Gene3D" id="3.60.15.10">
    <property type="entry name" value="Ribonuclease Z/Hydroxyacylglutathione hydrolase-like"/>
    <property type="match status" value="1"/>
</dbReference>
<dbReference type="CDD" id="cd07724">
    <property type="entry name" value="POD-like_MBL-fold"/>
    <property type="match status" value="1"/>
</dbReference>
<evidence type="ECO:0000313" key="15">
    <source>
        <dbReference type="EMBL" id="GBF96501.1"/>
    </source>
</evidence>
<comment type="similarity">
    <text evidence="3">Belongs to the metallo-beta-lactamase superfamily. Glyoxalase II family.</text>
</comment>
<dbReference type="STRING" id="307507.A0A2V0P9I1"/>
<dbReference type="GO" id="GO:0005739">
    <property type="term" value="C:mitochondrion"/>
    <property type="evidence" value="ECO:0007669"/>
    <property type="project" value="UniProtKB-SubCell"/>
</dbReference>
<evidence type="ECO:0000256" key="3">
    <source>
        <dbReference type="ARBA" id="ARBA00006759"/>
    </source>
</evidence>
<evidence type="ECO:0000256" key="12">
    <source>
        <dbReference type="ARBA" id="ARBA00066686"/>
    </source>
</evidence>
<comment type="caution">
    <text evidence="15">The sequence shown here is derived from an EMBL/GenBank/DDBJ whole genome shotgun (WGS) entry which is preliminary data.</text>
</comment>
<evidence type="ECO:0000256" key="7">
    <source>
        <dbReference type="ARBA" id="ARBA00022990"/>
    </source>
</evidence>
<dbReference type="EC" id="1.13.11.18" evidence="12"/>
<keyword evidence="5" id="KW-0809">Transit peptide</keyword>
<dbReference type="InterPro" id="IPR001279">
    <property type="entry name" value="Metallo-B-lactamas"/>
</dbReference>
<evidence type="ECO:0000256" key="10">
    <source>
        <dbReference type="ARBA" id="ARBA00023128"/>
    </source>
</evidence>
<dbReference type="EMBL" id="BDRX01000081">
    <property type="protein sequence ID" value="GBF96501.1"/>
    <property type="molecule type" value="Genomic_DNA"/>
</dbReference>
<feature type="domain" description="Metallo-beta-lactamase" evidence="14">
    <location>
        <begin position="61"/>
        <end position="227"/>
    </location>
</feature>
<dbReference type="OrthoDB" id="449487at2759"/>
<dbReference type="PANTHER" id="PTHR43084:SF1">
    <property type="entry name" value="PERSULFIDE DIOXYGENASE ETHE1, MITOCHONDRIAL"/>
    <property type="match status" value="1"/>
</dbReference>
<dbReference type="FunFam" id="3.60.15.10:FF:000013">
    <property type="entry name" value="Persulfide dioxygenase ETHE1, mitochondrial"/>
    <property type="match status" value="1"/>
</dbReference>
<keyword evidence="16" id="KW-1185">Reference proteome</keyword>
<evidence type="ECO:0000256" key="6">
    <source>
        <dbReference type="ARBA" id="ARBA00022964"/>
    </source>
</evidence>
<keyword evidence="8" id="KW-0560">Oxidoreductase</keyword>
<evidence type="ECO:0000256" key="9">
    <source>
        <dbReference type="ARBA" id="ARBA00023004"/>
    </source>
</evidence>
<dbReference type="GO" id="GO:0050313">
    <property type="term" value="F:sulfur dioxygenase activity"/>
    <property type="evidence" value="ECO:0007669"/>
    <property type="project" value="UniProtKB-EC"/>
</dbReference>
<evidence type="ECO:0000259" key="14">
    <source>
        <dbReference type="SMART" id="SM00849"/>
    </source>
</evidence>
<dbReference type="SUPFAM" id="SSF56281">
    <property type="entry name" value="Metallo-hydrolase/oxidoreductase"/>
    <property type="match status" value="1"/>
</dbReference>
<dbReference type="InParanoid" id="A0A2V0P9I1"/>